<accession>A0A1G9B1G7</accession>
<evidence type="ECO:0000256" key="2">
    <source>
        <dbReference type="HAMAP-Rule" id="MF_00055"/>
    </source>
</evidence>
<organism evidence="3 4">
    <name type="scientific">Ferrimonas sediminum</name>
    <dbReference type="NCBI Taxonomy" id="718193"/>
    <lineage>
        <taxon>Bacteria</taxon>
        <taxon>Pseudomonadati</taxon>
        <taxon>Pseudomonadota</taxon>
        <taxon>Gammaproteobacteria</taxon>
        <taxon>Alteromonadales</taxon>
        <taxon>Ferrimonadaceae</taxon>
        <taxon>Ferrimonas</taxon>
    </lineage>
</organism>
<dbReference type="AlphaFoldDB" id="A0A1G9B1G7"/>
<dbReference type="PANTHER" id="PTHR11060:SF0">
    <property type="entry name" value="PROTEIN MEMO1"/>
    <property type="match status" value="1"/>
</dbReference>
<name>A0A1G9B1G7_9GAMM</name>
<dbReference type="InterPro" id="IPR002737">
    <property type="entry name" value="MEMO1_fam"/>
</dbReference>
<dbReference type="PANTHER" id="PTHR11060">
    <property type="entry name" value="PROTEIN MEMO1"/>
    <property type="match status" value="1"/>
</dbReference>
<dbReference type="NCBIfam" id="TIGR04336">
    <property type="entry name" value="AmmeMemoSam_B"/>
    <property type="match status" value="1"/>
</dbReference>
<keyword evidence="4" id="KW-1185">Reference proteome</keyword>
<dbReference type="OrthoDB" id="9782820at2"/>
<evidence type="ECO:0000313" key="3">
    <source>
        <dbReference type="EMBL" id="SDK33288.1"/>
    </source>
</evidence>
<gene>
    <name evidence="3" type="ORF">SAMN04488540_12628</name>
</gene>
<dbReference type="Gene3D" id="3.40.830.10">
    <property type="entry name" value="LigB-like"/>
    <property type="match status" value="1"/>
</dbReference>
<comment type="similarity">
    <text evidence="1 2">Belongs to the MEMO1 family.</text>
</comment>
<sequence>MSVRSTAVAGSFYPDDPAVLAEQLDQLVTPGHALGMPKAVIVPHAGYVYSGEVAGRLFGSLDAIAGHVSRVVMLGPSHRVSFEGIALPGVEGFDTPFGVVEIDTAACQRLLDIDGIEVRDDVHQQEHSLEVQLPFIKRCFTKARIVPLLVGGASATLVAKAMKRLWGGDETLMVISSDLSHFMEYAEAKDKDRRTCHRIETLDGPLHGDDACGCRAINGLMLLAKERGMQVRCMEYLNSGDTAGDKQRVVGYASFAVYEG</sequence>
<dbReference type="Pfam" id="PF01875">
    <property type="entry name" value="Memo"/>
    <property type="match status" value="1"/>
</dbReference>
<dbReference type="EMBL" id="FNEM01000026">
    <property type="protein sequence ID" value="SDK33288.1"/>
    <property type="molecule type" value="Genomic_DNA"/>
</dbReference>
<dbReference type="CDD" id="cd07361">
    <property type="entry name" value="MEMO_like"/>
    <property type="match status" value="1"/>
</dbReference>
<protein>
    <recommendedName>
        <fullName evidence="2">MEMO1 family protein SAMN04488540_12628</fullName>
    </recommendedName>
</protein>
<dbReference type="RefSeq" id="WP_090368348.1">
    <property type="nucleotide sequence ID" value="NZ_FNEM01000026.1"/>
</dbReference>
<dbReference type="Proteomes" id="UP000199527">
    <property type="component" value="Unassembled WGS sequence"/>
</dbReference>
<proteinExistence type="inferred from homology"/>
<dbReference type="HAMAP" id="MF_00055">
    <property type="entry name" value="MEMO1"/>
    <property type="match status" value="1"/>
</dbReference>
<reference evidence="4" key="1">
    <citation type="submission" date="2016-10" db="EMBL/GenBank/DDBJ databases">
        <authorList>
            <person name="Varghese N."/>
            <person name="Submissions S."/>
        </authorList>
    </citation>
    <scope>NUCLEOTIDE SEQUENCE [LARGE SCALE GENOMIC DNA]</scope>
    <source>
        <strain evidence="4">DSM 23317</strain>
    </source>
</reference>
<evidence type="ECO:0000313" key="4">
    <source>
        <dbReference type="Proteomes" id="UP000199527"/>
    </source>
</evidence>
<evidence type="ECO:0000256" key="1">
    <source>
        <dbReference type="ARBA" id="ARBA00006315"/>
    </source>
</evidence>